<dbReference type="EMBL" id="VFOZ01000001">
    <property type="protein sequence ID" value="TQL99299.1"/>
    <property type="molecule type" value="Genomic_DNA"/>
</dbReference>
<evidence type="ECO:0000313" key="3">
    <source>
        <dbReference type="Proteomes" id="UP000316096"/>
    </source>
</evidence>
<dbReference type="Proteomes" id="UP000316096">
    <property type="component" value="Unassembled WGS sequence"/>
</dbReference>
<reference evidence="2 3" key="1">
    <citation type="submission" date="2019-06" db="EMBL/GenBank/DDBJ databases">
        <title>Sequencing the genomes of 1000 actinobacteria strains.</title>
        <authorList>
            <person name="Klenk H.-P."/>
        </authorList>
    </citation>
    <scope>NUCLEOTIDE SEQUENCE [LARGE SCALE GENOMIC DNA]</scope>
    <source>
        <strain evidence="2 3">DSM 102200</strain>
    </source>
</reference>
<accession>A0A543CQE3</accession>
<proteinExistence type="predicted"/>
<dbReference type="OrthoDB" id="3535161at2"/>
<gene>
    <name evidence="2" type="ORF">FB559_4961</name>
</gene>
<sequence length="178" mass="19178">MRRASFLVLATLTVGLLPVSAGAAGVNVAATPTTTVVSPAKATGWSLVGTLDPQHVYAPNTQLVLYGVQAFNSTYAGFDPKVIPASVQQVVVPYVRIPDGESHIYKLVFHLVTAGTTTTRYQLDAQTPVTVATGDTTLEFTYTTPTYSKGAHWFTWSLGNVNNDIWHFHSCAIFEQTS</sequence>
<dbReference type="RefSeq" id="WP_141957989.1">
    <property type="nucleotide sequence ID" value="NZ_VFOZ01000001.1"/>
</dbReference>
<feature type="chain" id="PRO_5021765331" description="Choice-of-anchor C domain-containing protein" evidence="1">
    <location>
        <begin position="24"/>
        <end position="178"/>
    </location>
</feature>
<evidence type="ECO:0000256" key="1">
    <source>
        <dbReference type="SAM" id="SignalP"/>
    </source>
</evidence>
<dbReference type="AlphaFoldDB" id="A0A543CQE3"/>
<evidence type="ECO:0008006" key="4">
    <source>
        <dbReference type="Google" id="ProtNLM"/>
    </source>
</evidence>
<keyword evidence="1" id="KW-0732">Signal</keyword>
<feature type="signal peptide" evidence="1">
    <location>
        <begin position="1"/>
        <end position="23"/>
    </location>
</feature>
<organism evidence="2 3">
    <name type="scientific">Actinoallomurus bryophytorum</name>
    <dbReference type="NCBI Taxonomy" id="1490222"/>
    <lineage>
        <taxon>Bacteria</taxon>
        <taxon>Bacillati</taxon>
        <taxon>Actinomycetota</taxon>
        <taxon>Actinomycetes</taxon>
        <taxon>Streptosporangiales</taxon>
        <taxon>Thermomonosporaceae</taxon>
        <taxon>Actinoallomurus</taxon>
    </lineage>
</organism>
<comment type="caution">
    <text evidence="2">The sequence shown here is derived from an EMBL/GenBank/DDBJ whole genome shotgun (WGS) entry which is preliminary data.</text>
</comment>
<keyword evidence="3" id="KW-1185">Reference proteome</keyword>
<name>A0A543CQE3_9ACTN</name>
<evidence type="ECO:0000313" key="2">
    <source>
        <dbReference type="EMBL" id="TQL99299.1"/>
    </source>
</evidence>
<protein>
    <recommendedName>
        <fullName evidence="4">Choice-of-anchor C domain-containing protein</fullName>
    </recommendedName>
</protein>